<feature type="chain" id="PRO_5030007566" description="Phenol degradation protein" evidence="1">
    <location>
        <begin position="24"/>
        <end position="303"/>
    </location>
</feature>
<dbReference type="BioCyc" id="PAER208963:G1G74-2740-MONOMER"/>
<dbReference type="KEGG" id="pau:PA14_32640"/>
<reference evidence="2 3" key="1">
    <citation type="journal article" date="2006" name="Genome Biol.">
        <title>Genomic analysis reveals that Pseudomonas aeruginosa virulence is combinatorial.</title>
        <authorList>
            <person name="Lee D.G."/>
            <person name="Urbach J.M."/>
            <person name="Wu G."/>
            <person name="Liberati N.T."/>
            <person name="Feinbaum R.L."/>
            <person name="Miyata S."/>
            <person name="Diggins L.T."/>
            <person name="He J."/>
            <person name="Saucier M."/>
            <person name="Deziel E."/>
            <person name="Friedman L."/>
            <person name="Li L."/>
            <person name="Grills G."/>
            <person name="Montgomery K."/>
            <person name="Kucherlapati R."/>
            <person name="Rahme L.G."/>
            <person name="Ausubel F.M."/>
        </authorList>
    </citation>
    <scope>NUCLEOTIDE SEQUENCE [LARGE SCALE GENOMIC DNA]</scope>
    <source>
        <strain evidence="2 3">UCBPP-PA14</strain>
    </source>
</reference>
<evidence type="ECO:0000313" key="3">
    <source>
        <dbReference type="Proteomes" id="UP000000653"/>
    </source>
</evidence>
<name>A0A0H2ZBG0_PSEAB</name>
<gene>
    <name evidence="2" type="ordered locus">PA14_32640</name>
</gene>
<dbReference type="Proteomes" id="UP000000653">
    <property type="component" value="Chromosome"/>
</dbReference>
<dbReference type="EMBL" id="CP000438">
    <property type="protein sequence ID" value="ABJ11654.1"/>
    <property type="molecule type" value="Genomic_DNA"/>
</dbReference>
<dbReference type="RefSeq" id="WP_003139136.1">
    <property type="nucleotide sequence ID" value="NC_008463.1"/>
</dbReference>
<evidence type="ECO:0000313" key="2">
    <source>
        <dbReference type="EMBL" id="ABJ11654.1"/>
    </source>
</evidence>
<dbReference type="HOGENOM" id="CLU_066206_2_0_6"/>
<dbReference type="InterPro" id="IPR025737">
    <property type="entry name" value="FApF"/>
</dbReference>
<dbReference type="AlphaFoldDB" id="A0A0H2ZBG0"/>
<keyword evidence="1" id="KW-0732">Signal</keyword>
<sequence>MTTRIRASLLALPLLLPSFQAIAALPGMNLGQTSFLDGKALPGTLFQQFVNIYEADDFMDANGHRRPLDNRLRTLLATSHFAHISQHQLFGAYYGAEILVPVLLADPDFEPHAGSANGLGNLIVSPFILQWPQTELFGRPYWQRLNLAFQLPTGRYDRHRAINPGSNHWSFNPHYALTWEFAEGWEASARLQYLLPGKNRDPAPPLADDYLQPGQAFHANYSVSLALDAHWRVGLSGYSLRQITDERVDGHDRPDSRERVDAIGPALMFGWGKSRLFLNAYHEYGARNRSEGSRLILRYSQVF</sequence>
<proteinExistence type="predicted"/>
<evidence type="ECO:0008006" key="4">
    <source>
        <dbReference type="Google" id="ProtNLM"/>
    </source>
</evidence>
<evidence type="ECO:0000256" key="1">
    <source>
        <dbReference type="SAM" id="SignalP"/>
    </source>
</evidence>
<organism evidence="2 3">
    <name type="scientific">Pseudomonas aeruginosa (strain UCBPP-PA14)</name>
    <dbReference type="NCBI Taxonomy" id="208963"/>
    <lineage>
        <taxon>Bacteria</taxon>
        <taxon>Pseudomonadati</taxon>
        <taxon>Pseudomonadota</taxon>
        <taxon>Gammaproteobacteria</taxon>
        <taxon>Pseudomonadales</taxon>
        <taxon>Pseudomonadaceae</taxon>
        <taxon>Pseudomonas</taxon>
    </lineage>
</organism>
<accession>A0A0H2ZBG0</accession>
<dbReference type="Pfam" id="PF13557">
    <property type="entry name" value="Phenol_MetA_deg"/>
    <property type="match status" value="1"/>
</dbReference>
<protein>
    <recommendedName>
        <fullName evidence="4">Phenol degradation protein</fullName>
    </recommendedName>
</protein>
<feature type="signal peptide" evidence="1">
    <location>
        <begin position="1"/>
        <end position="23"/>
    </location>
</feature>